<feature type="transmembrane region" description="Helical" evidence="1">
    <location>
        <begin position="77"/>
        <end position="98"/>
    </location>
</feature>
<accession>X1QXS6</accession>
<sequence>PSQEKLNELYNILLDFRQKFPFNYINVFTDFFKNIEEDIDEEASIPIKILGHEHNISFSFWNATTTIGGITESLRNIIVDMTTAIILLTFLVWVVSFLRRFF</sequence>
<feature type="non-terminal residue" evidence="2">
    <location>
        <position position="1"/>
    </location>
</feature>
<reference evidence="2" key="1">
    <citation type="journal article" date="2014" name="Front. Microbiol.">
        <title>High frequency of phylogenetically diverse reductive dehalogenase-homologous genes in deep subseafloor sedimentary metagenomes.</title>
        <authorList>
            <person name="Kawai M."/>
            <person name="Futagami T."/>
            <person name="Toyoda A."/>
            <person name="Takaki Y."/>
            <person name="Nishi S."/>
            <person name="Hori S."/>
            <person name="Arai W."/>
            <person name="Tsubouchi T."/>
            <person name="Morono Y."/>
            <person name="Uchiyama I."/>
            <person name="Ito T."/>
            <person name="Fujiyama A."/>
            <person name="Inagaki F."/>
            <person name="Takami H."/>
        </authorList>
    </citation>
    <scope>NUCLEOTIDE SEQUENCE</scope>
    <source>
        <strain evidence="2">Expedition CK06-06</strain>
    </source>
</reference>
<evidence type="ECO:0000313" key="2">
    <source>
        <dbReference type="EMBL" id="GAI48094.1"/>
    </source>
</evidence>
<protein>
    <submittedName>
        <fullName evidence="2">Uncharacterized protein</fullName>
    </submittedName>
</protein>
<comment type="caution">
    <text evidence="2">The sequence shown here is derived from an EMBL/GenBank/DDBJ whole genome shotgun (WGS) entry which is preliminary data.</text>
</comment>
<organism evidence="2">
    <name type="scientific">marine sediment metagenome</name>
    <dbReference type="NCBI Taxonomy" id="412755"/>
    <lineage>
        <taxon>unclassified sequences</taxon>
        <taxon>metagenomes</taxon>
        <taxon>ecological metagenomes</taxon>
    </lineage>
</organism>
<evidence type="ECO:0000256" key="1">
    <source>
        <dbReference type="SAM" id="Phobius"/>
    </source>
</evidence>
<proteinExistence type="predicted"/>
<dbReference type="AlphaFoldDB" id="X1QXS6"/>
<dbReference type="EMBL" id="BARV01042458">
    <property type="protein sequence ID" value="GAI48094.1"/>
    <property type="molecule type" value="Genomic_DNA"/>
</dbReference>
<keyword evidence="1" id="KW-0812">Transmembrane</keyword>
<name>X1QXS6_9ZZZZ</name>
<keyword evidence="1" id="KW-0472">Membrane</keyword>
<keyword evidence="1" id="KW-1133">Transmembrane helix</keyword>
<gene>
    <name evidence="2" type="ORF">S06H3_63843</name>
</gene>